<dbReference type="HOGENOM" id="CLU_3327154_0_0_7"/>
<dbReference type="Proteomes" id="UP000000739">
    <property type="component" value="Chromosome"/>
</dbReference>
<name>B8FD34_DESAL</name>
<proteinExistence type="predicted"/>
<dbReference type="EMBL" id="CP001322">
    <property type="protein sequence ID" value="ACL06465.1"/>
    <property type="molecule type" value="Genomic_DNA"/>
</dbReference>
<organism evidence="1 2">
    <name type="scientific">Desulfatibacillum aliphaticivorans</name>
    <dbReference type="NCBI Taxonomy" id="218208"/>
    <lineage>
        <taxon>Bacteria</taxon>
        <taxon>Pseudomonadati</taxon>
        <taxon>Thermodesulfobacteriota</taxon>
        <taxon>Desulfobacteria</taxon>
        <taxon>Desulfobacterales</taxon>
        <taxon>Desulfatibacillaceae</taxon>
        <taxon>Desulfatibacillum</taxon>
    </lineage>
</organism>
<gene>
    <name evidence="1" type="ordered locus">Dalk_4788</name>
</gene>
<dbReference type="AlphaFoldDB" id="B8FD34"/>
<dbReference type="KEGG" id="dal:Dalk_4788"/>
<accession>B8FD34</accession>
<evidence type="ECO:0000313" key="1">
    <source>
        <dbReference type="EMBL" id="ACL06465.1"/>
    </source>
</evidence>
<sequence>MAIAGNVVIVVERDLDALLEAQEASEGVFIVSLRLRME</sequence>
<reference evidence="1 2" key="1">
    <citation type="journal article" date="2012" name="Environ. Microbiol.">
        <title>The genome sequence of Desulfatibacillum alkenivorans AK-01: a blueprint for anaerobic alkane oxidation.</title>
        <authorList>
            <person name="Callaghan A.V."/>
            <person name="Morris B.E."/>
            <person name="Pereira I.A."/>
            <person name="McInerney M.J."/>
            <person name="Austin R.N."/>
            <person name="Groves J.T."/>
            <person name="Kukor J.J."/>
            <person name="Suflita J.M."/>
            <person name="Young L.Y."/>
            <person name="Zylstra G.J."/>
            <person name="Wawrik B."/>
        </authorList>
    </citation>
    <scope>NUCLEOTIDE SEQUENCE [LARGE SCALE GENOMIC DNA]</scope>
    <source>
        <strain evidence="1 2">AK-01</strain>
    </source>
</reference>
<protein>
    <submittedName>
        <fullName evidence="1">Uncharacterized protein</fullName>
    </submittedName>
</protein>
<keyword evidence="2" id="KW-1185">Reference proteome</keyword>
<evidence type="ECO:0000313" key="2">
    <source>
        <dbReference type="Proteomes" id="UP000000739"/>
    </source>
</evidence>